<proteinExistence type="predicted"/>
<keyword evidence="2" id="KW-0808">Transferase</keyword>
<dbReference type="Proteomes" id="UP000292110">
    <property type="component" value="Unassembled WGS sequence"/>
</dbReference>
<protein>
    <submittedName>
        <fullName evidence="2">Glycosyltransferase</fullName>
    </submittedName>
</protein>
<evidence type="ECO:0000313" key="3">
    <source>
        <dbReference type="Proteomes" id="UP000292110"/>
    </source>
</evidence>
<dbReference type="AlphaFoldDB" id="A0A4Q6XFT6"/>
<name>A0A4Q6XFT6_9GAMM</name>
<organism evidence="2 3">
    <name type="scientific">Acinetobacter halotolerans</name>
    <dbReference type="NCBI Taxonomy" id="1752076"/>
    <lineage>
        <taxon>Bacteria</taxon>
        <taxon>Pseudomonadati</taxon>
        <taxon>Pseudomonadota</taxon>
        <taxon>Gammaproteobacteria</taxon>
        <taxon>Moraxellales</taxon>
        <taxon>Moraxellaceae</taxon>
        <taxon>Acinetobacter</taxon>
    </lineage>
</organism>
<dbReference type="Gene3D" id="3.40.50.2000">
    <property type="entry name" value="Glycogen Phosphorylase B"/>
    <property type="match status" value="3"/>
</dbReference>
<dbReference type="PANTHER" id="PTHR12526">
    <property type="entry name" value="GLYCOSYLTRANSFERASE"/>
    <property type="match status" value="1"/>
</dbReference>
<dbReference type="EMBL" id="SGIM01000012">
    <property type="protein sequence ID" value="RZF50234.1"/>
    <property type="molecule type" value="Genomic_DNA"/>
</dbReference>
<dbReference type="RefSeq" id="WP_130162860.1">
    <property type="nucleotide sequence ID" value="NZ_SGIM01000012.1"/>
</dbReference>
<dbReference type="InterPro" id="IPR001296">
    <property type="entry name" value="Glyco_trans_1"/>
</dbReference>
<evidence type="ECO:0000259" key="1">
    <source>
        <dbReference type="Pfam" id="PF00534"/>
    </source>
</evidence>
<dbReference type="GO" id="GO:1901135">
    <property type="term" value="P:carbohydrate derivative metabolic process"/>
    <property type="evidence" value="ECO:0007669"/>
    <property type="project" value="UniProtKB-ARBA"/>
</dbReference>
<dbReference type="Pfam" id="PF00534">
    <property type="entry name" value="Glycos_transf_1"/>
    <property type="match status" value="1"/>
</dbReference>
<gene>
    <name evidence="2" type="ORF">EXE30_13575</name>
</gene>
<keyword evidence="3" id="KW-1185">Reference proteome</keyword>
<evidence type="ECO:0000313" key="2">
    <source>
        <dbReference type="EMBL" id="RZF50234.1"/>
    </source>
</evidence>
<dbReference type="SUPFAM" id="SSF53756">
    <property type="entry name" value="UDP-Glycosyltransferase/glycogen phosphorylase"/>
    <property type="match status" value="1"/>
</dbReference>
<dbReference type="GO" id="GO:0016757">
    <property type="term" value="F:glycosyltransferase activity"/>
    <property type="evidence" value="ECO:0007669"/>
    <property type="project" value="InterPro"/>
</dbReference>
<sequence length="513" mass="60158">MKTEYFFLFPKIDEKKNGLVFALLKRAKILYTQLGIDPIIITTDFDRYLAKNYWDLISNQLAPPSIGYLNLYGNLQGTHLRLSSHLHHPPQETMYNSNVQKTQIPSTLNQRFHDKNNKNYLYEIRNQEYPTLRYVNTFQNGIKNGRLIYDTYGFLSCIQIINPLTKTVITETYYHTNGHPVIIKNFQLNKDNKNILVNIFILNNHGVITEVFDTEHQLIQYWFLMIAQKYKDDLMYLLIDRAIHFYEPLRKIKLDNMRFIGTIHATHLNGNDIYKSSINRHYQSYFKHSDSLDALVILTDRQKEHIQKRFSLDEKLFVIPHIYEKTIHQVDFDSRDPLFCLTVARYDKAKNLDSLIRVFSKVVEVIPSAYLNIYGFGAEQKFLQAEIDARNMSNHIKLMGYNENTGHLYNQASLFLFSSRSEGFGMAVLEALCHGCPVISYNIDYGPSDMIIDNNNGYLITFEDEELFSQKIISLLKNKQKRKEFSEAAYACTQLTDQSKFAQKWQELFLKIQ</sequence>
<feature type="domain" description="Glycosyl transferase family 1" evidence="1">
    <location>
        <begin position="335"/>
        <end position="490"/>
    </location>
</feature>
<accession>A0A4Q6XFT6</accession>
<dbReference type="PANTHER" id="PTHR12526:SF630">
    <property type="entry name" value="GLYCOSYLTRANSFERASE"/>
    <property type="match status" value="1"/>
</dbReference>
<reference evidence="2 3" key="1">
    <citation type="submission" date="2019-02" db="EMBL/GenBank/DDBJ databases">
        <title>The draft genome of Acinetobacter halotolerans strain JCM 31009.</title>
        <authorList>
            <person name="Qin J."/>
            <person name="Feng Y."/>
            <person name="Nemec A."/>
            <person name="Zong Z."/>
        </authorList>
    </citation>
    <scope>NUCLEOTIDE SEQUENCE [LARGE SCALE GENOMIC DNA]</scope>
    <source>
        <strain evidence="2 3">JCM 31009</strain>
    </source>
</reference>
<comment type="caution">
    <text evidence="2">The sequence shown here is derived from an EMBL/GenBank/DDBJ whole genome shotgun (WGS) entry which is preliminary data.</text>
</comment>